<gene>
    <name evidence="8" type="ORF">D6T63_15640</name>
</gene>
<dbReference type="Gene3D" id="1.20.1250.20">
    <property type="entry name" value="MFS general substrate transporter like domains"/>
    <property type="match status" value="2"/>
</dbReference>
<comment type="caution">
    <text evidence="8">The sequence shown here is derived from an EMBL/GenBank/DDBJ whole genome shotgun (WGS) entry which is preliminary data.</text>
</comment>
<dbReference type="InterPro" id="IPR011701">
    <property type="entry name" value="MFS"/>
</dbReference>
<dbReference type="Pfam" id="PF07690">
    <property type="entry name" value="MFS_1"/>
    <property type="match status" value="1"/>
</dbReference>
<feature type="transmembrane region" description="Helical" evidence="6">
    <location>
        <begin position="314"/>
        <end position="332"/>
    </location>
</feature>
<feature type="transmembrane region" description="Helical" evidence="6">
    <location>
        <begin position="12"/>
        <end position="36"/>
    </location>
</feature>
<evidence type="ECO:0000256" key="2">
    <source>
        <dbReference type="ARBA" id="ARBA00022475"/>
    </source>
</evidence>
<dbReference type="PANTHER" id="PTHR23513:SF6">
    <property type="entry name" value="MAJOR FACILITATOR SUPERFAMILY ASSOCIATED DOMAIN-CONTAINING PROTEIN"/>
    <property type="match status" value="1"/>
</dbReference>
<sequence>MLSVLRRSAYRNLFTAQVVALLGTGLLTVALGLLAFDLAGGQAGAVLGTALTIKMIAYVFVAPVMAALVERLPRKGVLVGADLVRAAIALSLPFIDQVWQIYVLVFILQSASATFTPAFQALIPVVLPEEKDYTKALSLSRLAYDLESLVSPLLAAALLTVMSFHNLFVGTMVGFLVSAAMVLATRLPVIPAVQQQGSLLHRTTLGSRIFLREPSLRGLMALNLVVATATALVLVNTVVYARDLFGGSNTDVAIALAFYGAGSMLVAFIAPRALERTPDRTFMLSGGAVLTVGLLAAAFLAATEQSRASLTDSSWVMFLGLWVVLGIGTSMISTPSSRLLRRVATDDTRSYLFTAQFSLSHACFLLAYPLAGWVGAAAGQSVAALVLGALALIGTITALVLWPAAPKPQPTPPQPTLMRTATRQPHPPLHRHQHCHQHLYLHRR</sequence>
<feature type="transmembrane region" description="Helical" evidence="6">
    <location>
        <begin position="382"/>
        <end position="402"/>
    </location>
</feature>
<feature type="transmembrane region" description="Helical" evidence="6">
    <location>
        <begin position="252"/>
        <end position="270"/>
    </location>
</feature>
<organism evidence="8 9">
    <name type="scientific">Arthrobacter cheniae</name>
    <dbReference type="NCBI Taxonomy" id="1258888"/>
    <lineage>
        <taxon>Bacteria</taxon>
        <taxon>Bacillati</taxon>
        <taxon>Actinomycetota</taxon>
        <taxon>Actinomycetes</taxon>
        <taxon>Micrococcales</taxon>
        <taxon>Micrococcaceae</taxon>
        <taxon>Arthrobacter</taxon>
    </lineage>
</organism>
<dbReference type="PROSITE" id="PS50850">
    <property type="entry name" value="MFS"/>
    <property type="match status" value="1"/>
</dbReference>
<dbReference type="GO" id="GO:0022857">
    <property type="term" value="F:transmembrane transporter activity"/>
    <property type="evidence" value="ECO:0007669"/>
    <property type="project" value="InterPro"/>
</dbReference>
<reference evidence="8 9" key="1">
    <citation type="submission" date="2018-09" db="EMBL/GenBank/DDBJ databases">
        <title>Novel species of Arthrobacter.</title>
        <authorList>
            <person name="Liu Q."/>
            <person name="Xin Y.-H."/>
        </authorList>
    </citation>
    <scope>NUCLEOTIDE SEQUENCE [LARGE SCALE GENOMIC DNA]</scope>
    <source>
        <strain evidence="8 9">Hz2</strain>
    </source>
</reference>
<keyword evidence="3 6" id="KW-0812">Transmembrane</keyword>
<accession>A0A3A5M2J3</accession>
<dbReference type="InterPro" id="IPR036259">
    <property type="entry name" value="MFS_trans_sf"/>
</dbReference>
<dbReference type="GO" id="GO:0005886">
    <property type="term" value="C:plasma membrane"/>
    <property type="evidence" value="ECO:0007669"/>
    <property type="project" value="UniProtKB-SubCell"/>
</dbReference>
<evidence type="ECO:0000256" key="5">
    <source>
        <dbReference type="ARBA" id="ARBA00023136"/>
    </source>
</evidence>
<evidence type="ECO:0000256" key="1">
    <source>
        <dbReference type="ARBA" id="ARBA00004651"/>
    </source>
</evidence>
<dbReference type="Proteomes" id="UP000272560">
    <property type="component" value="Unassembled WGS sequence"/>
</dbReference>
<keyword evidence="5 6" id="KW-0472">Membrane</keyword>
<keyword evidence="4 6" id="KW-1133">Transmembrane helix</keyword>
<dbReference type="OrthoDB" id="4368225at2"/>
<evidence type="ECO:0000256" key="6">
    <source>
        <dbReference type="SAM" id="Phobius"/>
    </source>
</evidence>
<dbReference type="InterPro" id="IPR020846">
    <property type="entry name" value="MFS_dom"/>
</dbReference>
<feature type="transmembrane region" description="Helical" evidence="6">
    <location>
        <begin position="282"/>
        <end position="302"/>
    </location>
</feature>
<name>A0A3A5M2J3_9MICC</name>
<dbReference type="EMBL" id="QZVT01000010">
    <property type="protein sequence ID" value="RJT76903.1"/>
    <property type="molecule type" value="Genomic_DNA"/>
</dbReference>
<comment type="subcellular location">
    <subcellularLocation>
        <location evidence="1">Cell membrane</location>
        <topology evidence="1">Multi-pass membrane protein</topology>
    </subcellularLocation>
</comment>
<keyword evidence="9" id="KW-1185">Reference proteome</keyword>
<feature type="transmembrane region" description="Helical" evidence="6">
    <location>
        <begin position="148"/>
        <end position="167"/>
    </location>
</feature>
<keyword evidence="2" id="KW-1003">Cell membrane</keyword>
<evidence type="ECO:0000313" key="9">
    <source>
        <dbReference type="Proteomes" id="UP000272560"/>
    </source>
</evidence>
<dbReference type="RefSeq" id="WP_120149993.1">
    <property type="nucleotide sequence ID" value="NZ_QZVT01000010.1"/>
</dbReference>
<feature type="domain" description="Major facilitator superfamily (MFS) profile" evidence="7">
    <location>
        <begin position="9"/>
        <end position="406"/>
    </location>
</feature>
<protein>
    <submittedName>
        <fullName evidence="8">MFS transporter</fullName>
    </submittedName>
</protein>
<feature type="transmembrane region" description="Helical" evidence="6">
    <location>
        <begin position="42"/>
        <end position="69"/>
    </location>
</feature>
<dbReference type="SUPFAM" id="SSF103473">
    <property type="entry name" value="MFS general substrate transporter"/>
    <property type="match status" value="1"/>
</dbReference>
<evidence type="ECO:0000313" key="8">
    <source>
        <dbReference type="EMBL" id="RJT76903.1"/>
    </source>
</evidence>
<evidence type="ECO:0000256" key="4">
    <source>
        <dbReference type="ARBA" id="ARBA00022989"/>
    </source>
</evidence>
<dbReference type="PANTHER" id="PTHR23513">
    <property type="entry name" value="INTEGRAL MEMBRANE EFFLUX PROTEIN-RELATED"/>
    <property type="match status" value="1"/>
</dbReference>
<evidence type="ECO:0000256" key="3">
    <source>
        <dbReference type="ARBA" id="ARBA00022692"/>
    </source>
</evidence>
<dbReference type="CDD" id="cd06173">
    <property type="entry name" value="MFS_MefA_like"/>
    <property type="match status" value="1"/>
</dbReference>
<evidence type="ECO:0000259" key="7">
    <source>
        <dbReference type="PROSITE" id="PS50850"/>
    </source>
</evidence>
<feature type="transmembrane region" description="Helical" evidence="6">
    <location>
        <begin position="353"/>
        <end position="376"/>
    </location>
</feature>
<dbReference type="AlphaFoldDB" id="A0A3A5M2J3"/>
<feature type="transmembrane region" description="Helical" evidence="6">
    <location>
        <begin position="101"/>
        <end position="127"/>
    </location>
</feature>
<proteinExistence type="predicted"/>
<feature type="transmembrane region" description="Helical" evidence="6">
    <location>
        <begin position="218"/>
        <end position="240"/>
    </location>
</feature>